<sequence>MSALRELHGDPPAEPLLCLHAHTALAHCSLELIFGRRHGLKFDKCRVCCSSVSALWLPLRRWLGSADCPVTEKEDRGRLFAGDGETFRKVFRLTWGSPGAPPH</sequence>
<reference evidence="1" key="1">
    <citation type="thesis" date="2021" institute="BYU ScholarsArchive" country="Provo, UT, USA">
        <title>Applications of and Algorithms for Genome Assembly and Genomic Analyses with an Emphasis on Marine Teleosts.</title>
        <authorList>
            <person name="Pickett B.D."/>
        </authorList>
    </citation>
    <scope>NUCLEOTIDE SEQUENCE</scope>
    <source>
        <strain evidence="1">HI-2016</strain>
    </source>
</reference>
<evidence type="ECO:0000313" key="1">
    <source>
        <dbReference type="EMBL" id="KAG9332046.1"/>
    </source>
</evidence>
<name>A0A8T2MWS7_9TELE</name>
<dbReference type="Proteomes" id="UP000824540">
    <property type="component" value="Unassembled WGS sequence"/>
</dbReference>
<gene>
    <name evidence="1" type="ORF">JZ751_016179</name>
</gene>
<dbReference type="AlphaFoldDB" id="A0A8T2MWS7"/>
<proteinExistence type="predicted"/>
<accession>A0A8T2MWS7</accession>
<dbReference type="EMBL" id="JAFBMS010000263">
    <property type="protein sequence ID" value="KAG9332046.1"/>
    <property type="molecule type" value="Genomic_DNA"/>
</dbReference>
<protein>
    <submittedName>
        <fullName evidence="1">Uncharacterized protein</fullName>
    </submittedName>
</protein>
<comment type="caution">
    <text evidence="1">The sequence shown here is derived from an EMBL/GenBank/DDBJ whole genome shotgun (WGS) entry which is preliminary data.</text>
</comment>
<evidence type="ECO:0000313" key="2">
    <source>
        <dbReference type="Proteomes" id="UP000824540"/>
    </source>
</evidence>
<keyword evidence="2" id="KW-1185">Reference proteome</keyword>
<organism evidence="1 2">
    <name type="scientific">Albula glossodonta</name>
    <name type="common">roundjaw bonefish</name>
    <dbReference type="NCBI Taxonomy" id="121402"/>
    <lineage>
        <taxon>Eukaryota</taxon>
        <taxon>Metazoa</taxon>
        <taxon>Chordata</taxon>
        <taxon>Craniata</taxon>
        <taxon>Vertebrata</taxon>
        <taxon>Euteleostomi</taxon>
        <taxon>Actinopterygii</taxon>
        <taxon>Neopterygii</taxon>
        <taxon>Teleostei</taxon>
        <taxon>Albuliformes</taxon>
        <taxon>Albulidae</taxon>
        <taxon>Albula</taxon>
    </lineage>
</organism>